<protein>
    <submittedName>
        <fullName evidence="1">Uncharacterized protein</fullName>
    </submittedName>
</protein>
<evidence type="ECO:0000313" key="1">
    <source>
        <dbReference type="EMBL" id="CEK79321.1"/>
    </source>
</evidence>
<proteinExistence type="predicted"/>
<dbReference type="EMBL" id="HACG01032456">
    <property type="protein sequence ID" value="CEK79321.1"/>
    <property type="molecule type" value="Transcribed_RNA"/>
</dbReference>
<organism evidence="1">
    <name type="scientific">Arion vulgaris</name>
    <dbReference type="NCBI Taxonomy" id="1028688"/>
    <lineage>
        <taxon>Eukaryota</taxon>
        <taxon>Metazoa</taxon>
        <taxon>Spiralia</taxon>
        <taxon>Lophotrochozoa</taxon>
        <taxon>Mollusca</taxon>
        <taxon>Gastropoda</taxon>
        <taxon>Heterobranchia</taxon>
        <taxon>Euthyneura</taxon>
        <taxon>Panpulmonata</taxon>
        <taxon>Eupulmonata</taxon>
        <taxon>Stylommatophora</taxon>
        <taxon>Helicina</taxon>
        <taxon>Arionoidea</taxon>
        <taxon>Arionidae</taxon>
        <taxon>Arion</taxon>
    </lineage>
</organism>
<feature type="non-terminal residue" evidence="1">
    <location>
        <position position="1"/>
    </location>
</feature>
<reference evidence="1" key="1">
    <citation type="submission" date="2014-12" db="EMBL/GenBank/DDBJ databases">
        <title>Insight into the proteome of Arion vulgaris.</title>
        <authorList>
            <person name="Aradska J."/>
            <person name="Bulat T."/>
            <person name="Smidak R."/>
            <person name="Sarate P."/>
            <person name="Gangsoo J."/>
            <person name="Sialana F."/>
            <person name="Bilban M."/>
            <person name="Lubec G."/>
        </authorList>
    </citation>
    <scope>NUCLEOTIDE SEQUENCE</scope>
    <source>
        <tissue evidence="1">Skin</tissue>
    </source>
</reference>
<sequence length="83" mass="9484">KKNINNKQPTEMMVTVSNDDDKNLQQCVKDIRNNEVEIQEDKLLHTTISDIIPDLPCAERAVIYEVGNFTDSVPRADERPVET</sequence>
<dbReference type="AlphaFoldDB" id="A0A0B7AGZ4"/>
<accession>A0A0B7AGZ4</accession>
<gene>
    <name evidence="1" type="primary">ORF114808</name>
</gene>
<name>A0A0B7AGZ4_9EUPU</name>
<feature type="non-terminal residue" evidence="1">
    <location>
        <position position="83"/>
    </location>
</feature>